<keyword evidence="5 8" id="KW-0472">Membrane</keyword>
<evidence type="ECO:0000259" key="9">
    <source>
        <dbReference type="Pfam" id="PF25917"/>
    </source>
</evidence>
<dbReference type="EMBL" id="RSCL01000007">
    <property type="protein sequence ID" value="RUT05963.1"/>
    <property type="molecule type" value="Genomic_DNA"/>
</dbReference>
<evidence type="ECO:0000256" key="7">
    <source>
        <dbReference type="SAM" id="MobiDB-lite"/>
    </source>
</evidence>
<accession>A0A433VIM1</accession>
<dbReference type="Proteomes" id="UP000271624">
    <property type="component" value="Unassembled WGS sequence"/>
</dbReference>
<keyword evidence="3 8" id="KW-0812">Transmembrane</keyword>
<evidence type="ECO:0000256" key="2">
    <source>
        <dbReference type="ARBA" id="ARBA00009477"/>
    </source>
</evidence>
<evidence type="ECO:0000313" key="12">
    <source>
        <dbReference type="Proteomes" id="UP000271624"/>
    </source>
</evidence>
<dbReference type="OrthoDB" id="501643at2"/>
<dbReference type="RefSeq" id="WP_127081665.1">
    <property type="nucleotide sequence ID" value="NZ_RSCL01000007.1"/>
</dbReference>
<dbReference type="SUPFAM" id="SSF111369">
    <property type="entry name" value="HlyD-like secretion proteins"/>
    <property type="match status" value="2"/>
</dbReference>
<reference evidence="11" key="1">
    <citation type="submission" date="2018-12" db="EMBL/GenBank/DDBJ databases">
        <authorList>
            <person name="Will S."/>
            <person name="Neumann-Schaal M."/>
            <person name="Henke P."/>
        </authorList>
    </citation>
    <scope>NUCLEOTIDE SEQUENCE</scope>
    <source>
        <strain evidence="11">PCC 7102</strain>
    </source>
</reference>
<evidence type="ECO:0000259" key="10">
    <source>
        <dbReference type="Pfam" id="PF25954"/>
    </source>
</evidence>
<dbReference type="InterPro" id="IPR058792">
    <property type="entry name" value="Beta-barrel_RND_2"/>
</dbReference>
<dbReference type="InterPro" id="IPR050739">
    <property type="entry name" value="MFP"/>
</dbReference>
<name>A0A433VIM1_9CYAN</name>
<evidence type="ECO:0008006" key="13">
    <source>
        <dbReference type="Google" id="ProtNLM"/>
    </source>
</evidence>
<comment type="caution">
    <text evidence="11">The sequence shown here is derived from an EMBL/GenBank/DDBJ whole genome shotgun (WGS) entry which is preliminary data.</text>
</comment>
<dbReference type="PANTHER" id="PTHR30386">
    <property type="entry name" value="MEMBRANE FUSION SUBUNIT OF EMRAB-TOLC MULTIDRUG EFFLUX PUMP"/>
    <property type="match status" value="1"/>
</dbReference>
<feature type="domain" description="CusB-like beta-barrel" evidence="10">
    <location>
        <begin position="440"/>
        <end position="484"/>
    </location>
</feature>
<gene>
    <name evidence="11" type="ORF">DSM106972_031690</name>
</gene>
<comment type="similarity">
    <text evidence="2">Belongs to the membrane fusion protein (MFP) (TC 8.A.1) family.</text>
</comment>
<evidence type="ECO:0000256" key="8">
    <source>
        <dbReference type="SAM" id="Phobius"/>
    </source>
</evidence>
<comment type="subcellular location">
    <subcellularLocation>
        <location evidence="1">Membrane</location>
        <topology evidence="1">Single-pass membrane protein</topology>
    </subcellularLocation>
</comment>
<evidence type="ECO:0000256" key="1">
    <source>
        <dbReference type="ARBA" id="ARBA00004167"/>
    </source>
</evidence>
<evidence type="ECO:0000256" key="5">
    <source>
        <dbReference type="ARBA" id="ARBA00023136"/>
    </source>
</evidence>
<dbReference type="Gene3D" id="2.40.50.100">
    <property type="match status" value="2"/>
</dbReference>
<proteinExistence type="inferred from homology"/>
<organism evidence="11 12">
    <name type="scientific">Dulcicalothrix desertica PCC 7102</name>
    <dbReference type="NCBI Taxonomy" id="232991"/>
    <lineage>
        <taxon>Bacteria</taxon>
        <taxon>Bacillati</taxon>
        <taxon>Cyanobacteriota</taxon>
        <taxon>Cyanophyceae</taxon>
        <taxon>Nostocales</taxon>
        <taxon>Calotrichaceae</taxon>
        <taxon>Dulcicalothrix</taxon>
    </lineage>
</organism>
<protein>
    <recommendedName>
        <fullName evidence="13">Secretion protein HlyD</fullName>
    </recommendedName>
</protein>
<dbReference type="InterPro" id="IPR058625">
    <property type="entry name" value="MdtA-like_BSH"/>
</dbReference>
<dbReference type="Pfam" id="PF25954">
    <property type="entry name" value="Beta-barrel_RND_2"/>
    <property type="match status" value="1"/>
</dbReference>
<evidence type="ECO:0000256" key="6">
    <source>
        <dbReference type="SAM" id="Coils"/>
    </source>
</evidence>
<feature type="transmembrane region" description="Helical" evidence="8">
    <location>
        <begin position="56"/>
        <end position="79"/>
    </location>
</feature>
<evidence type="ECO:0000256" key="3">
    <source>
        <dbReference type="ARBA" id="ARBA00022692"/>
    </source>
</evidence>
<dbReference type="Gene3D" id="1.10.287.470">
    <property type="entry name" value="Helix hairpin bin"/>
    <property type="match status" value="1"/>
</dbReference>
<keyword evidence="6" id="KW-0175">Coiled coil</keyword>
<feature type="coiled-coil region" evidence="6">
    <location>
        <begin position="135"/>
        <end position="162"/>
    </location>
</feature>
<keyword evidence="4 8" id="KW-1133">Transmembrane helix</keyword>
<reference evidence="11" key="2">
    <citation type="journal article" date="2019" name="Genome Biol. Evol.">
        <title>Day and night: Metabolic profiles and evolutionary relationships of six axenic non-marine cyanobacteria.</title>
        <authorList>
            <person name="Will S.E."/>
            <person name="Henke P."/>
            <person name="Boedeker C."/>
            <person name="Huang S."/>
            <person name="Brinkmann H."/>
            <person name="Rohde M."/>
            <person name="Jarek M."/>
            <person name="Friedl T."/>
            <person name="Seufert S."/>
            <person name="Schumacher M."/>
            <person name="Overmann J."/>
            <person name="Neumann-Schaal M."/>
            <person name="Petersen J."/>
        </authorList>
    </citation>
    <scope>NUCLEOTIDE SEQUENCE [LARGE SCALE GENOMIC DNA]</scope>
    <source>
        <strain evidence="11">PCC 7102</strain>
    </source>
</reference>
<evidence type="ECO:0000313" key="11">
    <source>
        <dbReference type="EMBL" id="RUT05963.1"/>
    </source>
</evidence>
<evidence type="ECO:0000256" key="4">
    <source>
        <dbReference type="ARBA" id="ARBA00022989"/>
    </source>
</evidence>
<feature type="region of interest" description="Disordered" evidence="7">
    <location>
        <begin position="1"/>
        <end position="21"/>
    </location>
</feature>
<feature type="coiled-coil region" evidence="6">
    <location>
        <begin position="264"/>
        <end position="345"/>
    </location>
</feature>
<keyword evidence="12" id="KW-1185">Reference proteome</keyword>
<sequence>MEYSDSSGNVEQADPSQSITNTSNSQIVVAEQGVLVVHPQEISHLQVLSKPKSRKLLLMSLLSTGAVAVLIGGAVRWQYALTHEVTDRAYVATDTYAVNTRIPGQVVSVAATENQIVKKGSVLVKLNPLKYQAKVKQAQISLEQAQQQVKKATTNREAAKAKIKNQSKIQVPGQNDAVVVAARSQLKAAQSKLKPVFAAFAKAELDYEHFVKLHQSGNTPLKTLQDSKTKYDNLFKQHNSSIEKVRLARTKLTTAQQNYLDRQIKSAQQKVEDARKSSQEAKAKLQQKLELYRKKVLDNQAKSQQKIEQYSKNVLEVQAKVKKLKADHQKAVIQLEKQFAAKQEQQNKAITRLTTQKQVVTQQAETESLVLDYEKSQIYLKTAQTRLKQAQTQLKNAEYQLYYTKITAPNNGQINIKRTQAGQKVEPGQTLMSLVPQKPWIAADFEEEQLKKIKPGQSVQIQLKALTDKTFTGKVQSVLPPSKAQYNHLRPPVKISFDPKTLGKYKLLITPGTPASVKIEL</sequence>
<dbReference type="Pfam" id="PF25917">
    <property type="entry name" value="BSH_RND"/>
    <property type="match status" value="1"/>
</dbReference>
<dbReference type="Gene3D" id="2.40.30.170">
    <property type="match status" value="1"/>
</dbReference>
<dbReference type="PANTHER" id="PTHR30386:SF26">
    <property type="entry name" value="TRANSPORT PROTEIN COMB"/>
    <property type="match status" value="1"/>
</dbReference>
<feature type="domain" description="Multidrug resistance protein MdtA-like barrel-sandwich hybrid" evidence="9">
    <location>
        <begin position="97"/>
        <end position="435"/>
    </location>
</feature>
<dbReference type="GO" id="GO:0016020">
    <property type="term" value="C:membrane"/>
    <property type="evidence" value="ECO:0007669"/>
    <property type="project" value="UniProtKB-SubCell"/>
</dbReference>
<dbReference type="AlphaFoldDB" id="A0A433VIM1"/>